<gene>
    <name evidence="2" type="ORF">V3390_09015</name>
</gene>
<keyword evidence="3" id="KW-1185">Reference proteome</keyword>
<name>A0ABU7V0U3_9GAMM</name>
<dbReference type="EMBL" id="JAZHBO010000002">
    <property type="protein sequence ID" value="MEF2156362.1"/>
    <property type="molecule type" value="Genomic_DNA"/>
</dbReference>
<comment type="caution">
    <text evidence="2">The sequence shown here is derived from an EMBL/GenBank/DDBJ whole genome shotgun (WGS) entry which is preliminary data.</text>
</comment>
<dbReference type="Proteomes" id="UP001356170">
    <property type="component" value="Unassembled WGS sequence"/>
</dbReference>
<feature type="signal peptide" evidence="1">
    <location>
        <begin position="1"/>
        <end position="20"/>
    </location>
</feature>
<proteinExistence type="predicted"/>
<dbReference type="PROSITE" id="PS51257">
    <property type="entry name" value="PROKAR_LIPOPROTEIN"/>
    <property type="match status" value="1"/>
</dbReference>
<keyword evidence="1" id="KW-0732">Signal</keyword>
<feature type="chain" id="PRO_5046198069" description="Lipoprotein" evidence="1">
    <location>
        <begin position="21"/>
        <end position="166"/>
    </location>
</feature>
<evidence type="ECO:0000313" key="2">
    <source>
        <dbReference type="EMBL" id="MEF2156362.1"/>
    </source>
</evidence>
<dbReference type="RefSeq" id="WP_331689953.1">
    <property type="nucleotide sequence ID" value="NZ_JAZHBN010000006.1"/>
</dbReference>
<sequence>MKLIKPLLLAAVLTVPALTACKKEDAAKTEQAAAPVVGSAPTTEDDTAWGNYLTSVVRANMEGVEGTPFVYYLPGPSSADYAGAKDRLLTQVQNDVARGVLPGNMLAFASPDSKAAADMAADALGYAEPNSMRGVTVLFVGKPADQGAVKAAADKAGATFKFIETK</sequence>
<protein>
    <recommendedName>
        <fullName evidence="4">Lipoprotein</fullName>
    </recommendedName>
</protein>
<evidence type="ECO:0000256" key="1">
    <source>
        <dbReference type="SAM" id="SignalP"/>
    </source>
</evidence>
<evidence type="ECO:0000313" key="3">
    <source>
        <dbReference type="Proteomes" id="UP001356170"/>
    </source>
</evidence>
<reference evidence="2 3" key="1">
    <citation type="submission" date="2024-01" db="EMBL/GenBank/DDBJ databases">
        <title>Novel species of the genus Luteimonas isolated from rivers.</title>
        <authorList>
            <person name="Lu H."/>
        </authorList>
    </citation>
    <scope>NUCLEOTIDE SEQUENCE [LARGE SCALE GENOMIC DNA]</scope>
    <source>
        <strain evidence="2 3">FXH3W</strain>
    </source>
</reference>
<organism evidence="2 3">
    <name type="scientific">Aquilutibacter rugosus</name>
    <dbReference type="NCBI Taxonomy" id="3115820"/>
    <lineage>
        <taxon>Bacteria</taxon>
        <taxon>Pseudomonadati</taxon>
        <taxon>Pseudomonadota</taxon>
        <taxon>Gammaproteobacteria</taxon>
        <taxon>Lysobacterales</taxon>
        <taxon>Lysobacteraceae</taxon>
        <taxon>Aquilutibacter</taxon>
    </lineage>
</organism>
<accession>A0ABU7V0U3</accession>
<evidence type="ECO:0008006" key="4">
    <source>
        <dbReference type="Google" id="ProtNLM"/>
    </source>
</evidence>